<organism evidence="1 2">
    <name type="scientific">Mycolicibacterium confluentis</name>
    <dbReference type="NCBI Taxonomy" id="28047"/>
    <lineage>
        <taxon>Bacteria</taxon>
        <taxon>Bacillati</taxon>
        <taxon>Actinomycetota</taxon>
        <taxon>Actinomycetes</taxon>
        <taxon>Mycobacteriales</taxon>
        <taxon>Mycobacteriaceae</taxon>
        <taxon>Mycolicibacterium</taxon>
    </lineage>
</organism>
<proteinExistence type="predicted"/>
<keyword evidence="2" id="KW-1185">Reference proteome</keyword>
<gene>
    <name evidence="1" type="ORF">MCNF_19090</name>
</gene>
<dbReference type="OrthoDB" id="4747320at2"/>
<dbReference type="RefSeq" id="WP_085150577.1">
    <property type="nucleotide sequence ID" value="NZ_AP022612.1"/>
</dbReference>
<reference evidence="1" key="2">
    <citation type="submission" date="2020-02" db="EMBL/GenBank/DDBJ databases">
        <authorList>
            <person name="Matsumoto Y."/>
            <person name="Motooka D."/>
            <person name="Nakamura S."/>
        </authorList>
    </citation>
    <scope>NUCLEOTIDE SEQUENCE</scope>
    <source>
        <strain evidence="1">JCM 13671</strain>
    </source>
</reference>
<dbReference type="Proteomes" id="UP000466931">
    <property type="component" value="Chromosome"/>
</dbReference>
<accession>A0A7I7XVV5</accession>
<dbReference type="AlphaFoldDB" id="A0A7I7XVV5"/>
<protein>
    <submittedName>
        <fullName evidence="1">Uncharacterized protein</fullName>
    </submittedName>
</protein>
<evidence type="ECO:0000313" key="1">
    <source>
        <dbReference type="EMBL" id="BBZ33304.1"/>
    </source>
</evidence>
<reference evidence="1" key="1">
    <citation type="journal article" date="2019" name="Emerg. Microbes Infect.">
        <title>Comprehensive subspecies identification of 175 nontuberculous mycobacteria species based on 7547 genomic profiles.</title>
        <authorList>
            <person name="Matsumoto Y."/>
            <person name="Kinjo T."/>
            <person name="Motooka D."/>
            <person name="Nabeya D."/>
            <person name="Jung N."/>
            <person name="Uechi K."/>
            <person name="Horii T."/>
            <person name="Iida T."/>
            <person name="Fujita J."/>
            <person name="Nakamura S."/>
        </authorList>
    </citation>
    <scope>NUCLEOTIDE SEQUENCE [LARGE SCALE GENOMIC DNA]</scope>
    <source>
        <strain evidence="1">JCM 13671</strain>
    </source>
</reference>
<dbReference type="EMBL" id="AP022612">
    <property type="protein sequence ID" value="BBZ33304.1"/>
    <property type="molecule type" value="Genomic_DNA"/>
</dbReference>
<name>A0A7I7XVV5_9MYCO</name>
<evidence type="ECO:0000313" key="2">
    <source>
        <dbReference type="Proteomes" id="UP000466931"/>
    </source>
</evidence>
<sequence length="102" mass="11117">MPEPARTALRVLGLALLVLSLTCLVLIFYPGPTRVAEALGQTCANDRHGSTYQCSWLDAADLLWTGVWLSLVLGAVLRIATRPAGRAPRTIDLRRISRKFGS</sequence>